<organism evidence="1 2">
    <name type="scientific">Lysinibacillus parviboronicapiens</name>
    <dbReference type="NCBI Taxonomy" id="436516"/>
    <lineage>
        <taxon>Bacteria</taxon>
        <taxon>Bacillati</taxon>
        <taxon>Bacillota</taxon>
        <taxon>Bacilli</taxon>
        <taxon>Bacillales</taxon>
        <taxon>Bacillaceae</taxon>
        <taxon>Lysinibacillus</taxon>
    </lineage>
</organism>
<proteinExistence type="predicted"/>
<reference evidence="1 2" key="1">
    <citation type="submission" date="2024-06" db="EMBL/GenBank/DDBJ databases">
        <title>Sorghum-associated microbial communities from plants grown in Nebraska, USA.</title>
        <authorList>
            <person name="Schachtman D."/>
        </authorList>
    </citation>
    <scope>NUCLEOTIDE SEQUENCE [LARGE SCALE GENOMIC DNA]</scope>
    <source>
        <strain evidence="1 2">736</strain>
    </source>
</reference>
<accession>A0ABV2PG65</accession>
<dbReference type="EMBL" id="JBEPSB010000002">
    <property type="protein sequence ID" value="MET4559668.1"/>
    <property type="molecule type" value="Genomic_DNA"/>
</dbReference>
<dbReference type="Proteomes" id="UP001549363">
    <property type="component" value="Unassembled WGS sequence"/>
</dbReference>
<protein>
    <submittedName>
        <fullName evidence="1">Uncharacterized protein</fullName>
    </submittedName>
</protein>
<name>A0ABV2PG65_9BACI</name>
<gene>
    <name evidence="1" type="ORF">ABIA69_000811</name>
</gene>
<evidence type="ECO:0000313" key="2">
    <source>
        <dbReference type="Proteomes" id="UP001549363"/>
    </source>
</evidence>
<comment type="caution">
    <text evidence="1">The sequence shown here is derived from an EMBL/GenBank/DDBJ whole genome shotgun (WGS) entry which is preliminary data.</text>
</comment>
<keyword evidence="2" id="KW-1185">Reference proteome</keyword>
<sequence>MLDSSIVGSELEEIDYVFITANLKSINSGYIVKMFHTLKTKHQIERFTAHILRQSYVSI</sequence>
<evidence type="ECO:0000313" key="1">
    <source>
        <dbReference type="EMBL" id="MET4559668.1"/>
    </source>
</evidence>
<dbReference type="RefSeq" id="WP_354470992.1">
    <property type="nucleotide sequence ID" value="NZ_JBEPSB010000002.1"/>
</dbReference>